<dbReference type="Proteomes" id="UP000008063">
    <property type="component" value="Unassembled WGS sequence"/>
</dbReference>
<accession>F8PFC7</accession>
<organism evidence="3">
    <name type="scientific">Serpula lacrymans var. lacrymans (strain S7.3)</name>
    <name type="common">Dry rot fungus</name>
    <dbReference type="NCBI Taxonomy" id="936435"/>
    <lineage>
        <taxon>Eukaryota</taxon>
        <taxon>Fungi</taxon>
        <taxon>Dikarya</taxon>
        <taxon>Basidiomycota</taxon>
        <taxon>Agaricomycotina</taxon>
        <taxon>Agaricomycetes</taxon>
        <taxon>Agaricomycetidae</taxon>
        <taxon>Boletales</taxon>
        <taxon>Coniophorineae</taxon>
        <taxon>Serpulaceae</taxon>
        <taxon>Serpula</taxon>
    </lineage>
</organism>
<feature type="domain" description="Fungal-type protein kinase" evidence="1">
    <location>
        <begin position="63"/>
        <end position="389"/>
    </location>
</feature>
<dbReference type="AlphaFoldDB" id="F8PFC7"/>
<evidence type="ECO:0000313" key="3">
    <source>
        <dbReference type="Proteomes" id="UP000008063"/>
    </source>
</evidence>
<dbReference type="OrthoDB" id="5584477at2759"/>
<dbReference type="PANTHER" id="PTHR38248">
    <property type="entry name" value="FUNK1 6"/>
    <property type="match status" value="1"/>
</dbReference>
<feature type="domain" description="Fungal-type protein kinase" evidence="1">
    <location>
        <begin position="532"/>
        <end position="573"/>
    </location>
</feature>
<dbReference type="Pfam" id="PF17667">
    <property type="entry name" value="Pkinase_fungal"/>
    <property type="match status" value="2"/>
</dbReference>
<reference evidence="3" key="1">
    <citation type="journal article" date="2011" name="Science">
        <title>The plant cell wall-decomposing machinery underlies the functional diversity of forest fungi.</title>
        <authorList>
            <person name="Eastwood D.C."/>
            <person name="Floudas D."/>
            <person name="Binder M."/>
            <person name="Majcherczyk A."/>
            <person name="Schneider P."/>
            <person name="Aerts A."/>
            <person name="Asiegbu F.O."/>
            <person name="Baker S.E."/>
            <person name="Barry K."/>
            <person name="Bendiksby M."/>
            <person name="Blumentritt M."/>
            <person name="Coutinho P.M."/>
            <person name="Cullen D."/>
            <person name="de Vries R.P."/>
            <person name="Gathman A."/>
            <person name="Goodell B."/>
            <person name="Henrissat B."/>
            <person name="Ihrmark K."/>
            <person name="Kauserud H."/>
            <person name="Kohler A."/>
            <person name="LaButti K."/>
            <person name="Lapidus A."/>
            <person name="Lavin J.L."/>
            <person name="Lee Y.-H."/>
            <person name="Lindquist E."/>
            <person name="Lilly W."/>
            <person name="Lucas S."/>
            <person name="Morin E."/>
            <person name="Murat C."/>
            <person name="Oguiza J.A."/>
            <person name="Park J."/>
            <person name="Pisabarro A.G."/>
            <person name="Riley R."/>
            <person name="Rosling A."/>
            <person name="Salamov A."/>
            <person name="Schmidt O."/>
            <person name="Schmutz J."/>
            <person name="Skrede I."/>
            <person name="Stenlid J."/>
            <person name="Wiebenga A."/>
            <person name="Xie X."/>
            <person name="Kuees U."/>
            <person name="Hibbett D.S."/>
            <person name="Hoffmeister D."/>
            <person name="Hoegberg N."/>
            <person name="Martin F."/>
            <person name="Grigoriev I.V."/>
            <person name="Watkinson S.C."/>
        </authorList>
    </citation>
    <scope>NUCLEOTIDE SEQUENCE [LARGE SCALE GENOMIC DNA]</scope>
    <source>
        <strain evidence="3">strain S7.3</strain>
    </source>
</reference>
<name>F8PFC7_SERL3</name>
<dbReference type="InterPro" id="IPR040976">
    <property type="entry name" value="Pkinase_fungal"/>
</dbReference>
<protein>
    <recommendedName>
        <fullName evidence="1">Fungal-type protein kinase domain-containing protein</fullName>
    </recommendedName>
</protein>
<dbReference type="InParanoid" id="F8PFC7"/>
<sequence>MSSCPDFTKPWSPGLEDECAAFLNNIVLKVYSALPSTATASLRWWTAANSVCSVEDGSGRQRPDLVLMSASSDNPTNPKALPPANWRSVHALAELKDREKNSVPLHGQIFQLMGHASFLRAAQDRRLHILGFALCGASFTLLYIDQGGSIVTSEIDVHQQPLLFLHVVLGFAHSTDICMGYDATASPMHIKTSVLSELKVHCILFITDSIYGCGTVFSALLGVNIIVKDTWHDVHRLLTEGAILHLLEAKGVKGVPCLIGEEKVPVSKQWREGVDGHPLPQYNCTSNIQDSIETIEINAKERNMALADPYQPYQLRAHIRSTTTPAGALITDFNCLEELLVVTIDHITSHKMAYSSINYFSPVGNTFPVRILYRDGSTSNLLIVDQKNSDWPPLQVKADCRPPHECIRCGLLADWGFAAAIPKIKEGEFSQSNLSQFDKEDAVFDEGLFEVSSEEEDPARHDRKAKMLDTMLKRVAQQQSVIQQAQGSFANTSIHGHNVPGWEMEVARGTAHETFELLVGQGWAVDNGNHVLERTGTEPFMAVEIQNAQPGEPIQHAAHHDVESFYYIILAMCVLLEQPYQFKDKVFMEWEVIRKWLNPEFNTKYTHADAAHHKFTTFGKADNLCSFLDGHISTYFKFMTPYFERLRSTIFDSAMFIPERFIKLGPAPFLVLTPTTHNSILQIFHEALNVIQTSRKKLTHLRQPLIRPEGFIPHLDLWRSSDDRFKFYAPLVVTHIAGTSSGGSIPRYSASVKPSKSTSSDVMGTTRARTRALNALRRKESALAAYRSSLPDSACHKCQHYAS</sequence>
<dbReference type="HOGENOM" id="CLU_350610_0_0_1"/>
<gene>
    <name evidence="2" type="ORF">SERLA73DRAFT_67941</name>
</gene>
<dbReference type="EMBL" id="GL945474">
    <property type="protein sequence ID" value="EGO04233.1"/>
    <property type="molecule type" value="Genomic_DNA"/>
</dbReference>
<evidence type="ECO:0000313" key="2">
    <source>
        <dbReference type="EMBL" id="EGO04233.1"/>
    </source>
</evidence>
<proteinExistence type="predicted"/>
<dbReference type="PANTHER" id="PTHR38248:SF2">
    <property type="entry name" value="FUNK1 11"/>
    <property type="match status" value="1"/>
</dbReference>
<evidence type="ECO:0000259" key="1">
    <source>
        <dbReference type="Pfam" id="PF17667"/>
    </source>
</evidence>
<keyword evidence="3" id="KW-1185">Reference proteome</keyword>